<evidence type="ECO:0000313" key="1">
    <source>
        <dbReference type="EMBL" id="MPN60723.1"/>
    </source>
</evidence>
<proteinExistence type="predicted"/>
<name>A0A645JM84_9ZZZZ</name>
<protein>
    <submittedName>
        <fullName evidence="1">Uncharacterized protein</fullName>
    </submittedName>
</protein>
<reference evidence="1" key="1">
    <citation type="submission" date="2019-08" db="EMBL/GenBank/DDBJ databases">
        <authorList>
            <person name="Kucharzyk K."/>
            <person name="Murdoch R.W."/>
            <person name="Higgins S."/>
            <person name="Loffler F."/>
        </authorList>
    </citation>
    <scope>NUCLEOTIDE SEQUENCE</scope>
</reference>
<gene>
    <name evidence="1" type="ORF">SDC9_208454</name>
</gene>
<sequence length="123" mass="13810">MRMGVVFCHSAVCRPSGVANAEISVEMFFCDFFSQLVDSSCSTEFMDDTIFYNGDSSRVIASVFMLCQPFQDNLSCLSLSNISHDAAHIYHPLTLIICSRQKQTFAATPYHSTLFSLKQESVW</sequence>
<organism evidence="1">
    <name type="scientific">bioreactor metagenome</name>
    <dbReference type="NCBI Taxonomy" id="1076179"/>
    <lineage>
        <taxon>unclassified sequences</taxon>
        <taxon>metagenomes</taxon>
        <taxon>ecological metagenomes</taxon>
    </lineage>
</organism>
<dbReference type="AlphaFoldDB" id="A0A645JM84"/>
<accession>A0A645JM84</accession>
<dbReference type="EMBL" id="VSSQ01136365">
    <property type="protein sequence ID" value="MPN60723.1"/>
    <property type="molecule type" value="Genomic_DNA"/>
</dbReference>
<comment type="caution">
    <text evidence="1">The sequence shown here is derived from an EMBL/GenBank/DDBJ whole genome shotgun (WGS) entry which is preliminary data.</text>
</comment>